<keyword evidence="8" id="KW-1185">Reference proteome</keyword>
<dbReference type="InterPro" id="IPR050191">
    <property type="entry name" value="ATP-dep_DNA_ligase"/>
</dbReference>
<comment type="catalytic activity">
    <reaction evidence="4">
        <text>ATP + (deoxyribonucleotide)n-3'-hydroxyl + 5'-phospho-(deoxyribonucleotide)m = (deoxyribonucleotide)n+m + AMP + diphosphate.</text>
        <dbReference type="EC" id="6.5.1.1"/>
    </reaction>
</comment>
<comment type="similarity">
    <text evidence="1">Belongs to the ATP-dependent DNA ligase family.</text>
</comment>
<feature type="domain" description="DNA ligase ATP-dependent C-terminal" evidence="6">
    <location>
        <begin position="229"/>
        <end position="339"/>
    </location>
</feature>
<dbReference type="InterPro" id="IPR044119">
    <property type="entry name" value="Adenylation_LigC-like"/>
</dbReference>
<dbReference type="InterPro" id="IPR044117">
    <property type="entry name" value="OBF_LigC-like"/>
</dbReference>
<dbReference type="PANTHER" id="PTHR45674:SF4">
    <property type="entry name" value="DNA LIGASE 1"/>
    <property type="match status" value="1"/>
</dbReference>
<evidence type="ECO:0000256" key="2">
    <source>
        <dbReference type="ARBA" id="ARBA00012727"/>
    </source>
</evidence>
<keyword evidence="3 7" id="KW-0436">Ligase</keyword>
<reference evidence="7 8" key="1">
    <citation type="submission" date="2018-11" db="EMBL/GenBank/DDBJ databases">
        <title>Sequencing the genomes of 1000 actinobacteria strains.</title>
        <authorList>
            <person name="Klenk H.-P."/>
        </authorList>
    </citation>
    <scope>NUCLEOTIDE SEQUENCE [LARGE SCALE GENOMIC DNA]</scope>
    <source>
        <strain evidence="7 8">DSM 44348</strain>
    </source>
</reference>
<dbReference type="GO" id="GO:0006281">
    <property type="term" value="P:DNA repair"/>
    <property type="evidence" value="ECO:0007669"/>
    <property type="project" value="InterPro"/>
</dbReference>
<feature type="domain" description="ATP-dependent DNA ligase family profile" evidence="5">
    <location>
        <begin position="22"/>
        <end position="207"/>
    </location>
</feature>
<dbReference type="GO" id="GO:0003910">
    <property type="term" value="F:DNA ligase (ATP) activity"/>
    <property type="evidence" value="ECO:0007669"/>
    <property type="project" value="UniProtKB-EC"/>
</dbReference>
<dbReference type="GO" id="GO:0005524">
    <property type="term" value="F:ATP binding"/>
    <property type="evidence" value="ECO:0007669"/>
    <property type="project" value="InterPro"/>
</dbReference>
<protein>
    <recommendedName>
        <fullName evidence="2">DNA ligase (ATP)</fullName>
        <ecNumber evidence="2">6.5.1.1</ecNumber>
    </recommendedName>
</protein>
<dbReference type="NCBIfam" id="NF006078">
    <property type="entry name" value="PRK08224.1"/>
    <property type="match status" value="1"/>
</dbReference>
<evidence type="ECO:0000313" key="8">
    <source>
        <dbReference type="Proteomes" id="UP000274843"/>
    </source>
</evidence>
<dbReference type="AlphaFoldDB" id="A0A3N2H305"/>
<evidence type="ECO:0000256" key="3">
    <source>
        <dbReference type="ARBA" id="ARBA00022598"/>
    </source>
</evidence>
<dbReference type="CDD" id="cd07970">
    <property type="entry name" value="OBF_DNA_ligase_LigC"/>
    <property type="match status" value="1"/>
</dbReference>
<organism evidence="7 8">
    <name type="scientific">Amycolatopsis thermoflava</name>
    <dbReference type="NCBI Taxonomy" id="84480"/>
    <lineage>
        <taxon>Bacteria</taxon>
        <taxon>Bacillati</taxon>
        <taxon>Actinomycetota</taxon>
        <taxon>Actinomycetes</taxon>
        <taxon>Pseudonocardiales</taxon>
        <taxon>Pseudonocardiaceae</taxon>
        <taxon>Amycolatopsis</taxon>
        <taxon>Amycolatopsis methanolica group</taxon>
    </lineage>
</organism>
<evidence type="ECO:0000259" key="5">
    <source>
        <dbReference type="Pfam" id="PF01068"/>
    </source>
</evidence>
<dbReference type="GO" id="GO:0006310">
    <property type="term" value="P:DNA recombination"/>
    <property type="evidence" value="ECO:0007669"/>
    <property type="project" value="InterPro"/>
</dbReference>
<dbReference type="PROSITE" id="PS00697">
    <property type="entry name" value="DNA_LIGASE_A1"/>
    <property type="match status" value="1"/>
</dbReference>
<dbReference type="InterPro" id="IPR012309">
    <property type="entry name" value="DNA_ligase_ATP-dep_C"/>
</dbReference>
<gene>
    <name evidence="7" type="ORF">EDD35_5709</name>
</gene>
<evidence type="ECO:0000256" key="4">
    <source>
        <dbReference type="ARBA" id="ARBA00034003"/>
    </source>
</evidence>
<dbReference type="InterPro" id="IPR016059">
    <property type="entry name" value="DNA_ligase_ATP-dep_CS"/>
</dbReference>
<sequence>MDTLRVAVQTGNMLPLTPPVQPMLAKPAKSIPDSDELLFEPKWDGFRCLVFRDGDELTLQSRAGKPLNRYFPEVLAQLPPRLPERVVLDGELVVGREGHLDFDALTERIHPAESRIRLLAEQTPATFVAFDLLALGDEAFLGEPTSARRERLAKLAGQDLNITPATTDPATARHWFELFEGAGLDGVIGKPLDAGYEPGKRIMIKYKHSRTADCVVAGLRWHKDSTPGEAVGSLLLGLYDDNGVLHHPGVVGSFPVKRRKELAAEFAGLITDGSGHPWLEGTTEGQRLPGGITRWRSTEQPWVPVRPERVVEVAYEHTEGGQPSRFRHTAQFIRWRPDREPESCTYAQLEEVARYDLDAVFHGEVKRTR</sequence>
<dbReference type="Proteomes" id="UP000274843">
    <property type="component" value="Unassembled WGS sequence"/>
</dbReference>
<proteinExistence type="inferred from homology"/>
<evidence type="ECO:0000256" key="1">
    <source>
        <dbReference type="ARBA" id="ARBA00007572"/>
    </source>
</evidence>
<dbReference type="SUPFAM" id="SSF50249">
    <property type="entry name" value="Nucleic acid-binding proteins"/>
    <property type="match status" value="1"/>
</dbReference>
<dbReference type="PANTHER" id="PTHR45674">
    <property type="entry name" value="DNA LIGASE 1/3 FAMILY MEMBER"/>
    <property type="match status" value="1"/>
</dbReference>
<dbReference type="EC" id="6.5.1.1" evidence="2"/>
<dbReference type="Pfam" id="PF04679">
    <property type="entry name" value="DNA_ligase_A_C"/>
    <property type="match status" value="1"/>
</dbReference>
<dbReference type="Gene3D" id="3.30.470.30">
    <property type="entry name" value="DNA ligase/mRNA capping enzyme"/>
    <property type="match status" value="1"/>
</dbReference>
<name>A0A3N2H305_9PSEU</name>
<comment type="caution">
    <text evidence="7">The sequence shown here is derived from an EMBL/GenBank/DDBJ whole genome shotgun (WGS) entry which is preliminary data.</text>
</comment>
<dbReference type="InterPro" id="IPR012310">
    <property type="entry name" value="DNA_ligase_ATP-dep_cent"/>
</dbReference>
<evidence type="ECO:0000259" key="6">
    <source>
        <dbReference type="Pfam" id="PF04679"/>
    </source>
</evidence>
<accession>A0A3N2H305</accession>
<dbReference type="Gene3D" id="2.40.50.140">
    <property type="entry name" value="Nucleic acid-binding proteins"/>
    <property type="match status" value="1"/>
</dbReference>
<dbReference type="InterPro" id="IPR012340">
    <property type="entry name" value="NA-bd_OB-fold"/>
</dbReference>
<dbReference type="Pfam" id="PF01068">
    <property type="entry name" value="DNA_ligase_A_M"/>
    <property type="match status" value="1"/>
</dbReference>
<dbReference type="CDD" id="cd07905">
    <property type="entry name" value="Adenylation_DNA_ligase_LigC"/>
    <property type="match status" value="1"/>
</dbReference>
<dbReference type="SUPFAM" id="SSF56091">
    <property type="entry name" value="DNA ligase/mRNA capping enzyme, catalytic domain"/>
    <property type="match status" value="1"/>
</dbReference>
<evidence type="ECO:0000313" key="7">
    <source>
        <dbReference type="EMBL" id="ROS43303.1"/>
    </source>
</evidence>
<dbReference type="EMBL" id="RKHY01000001">
    <property type="protein sequence ID" value="ROS43303.1"/>
    <property type="molecule type" value="Genomic_DNA"/>
</dbReference>